<dbReference type="InterPro" id="IPR009660">
    <property type="entry name" value="Phage_A500_Gp15"/>
</dbReference>
<dbReference type="EMBL" id="WUUQ01000001">
    <property type="protein sequence ID" value="MXQ73125.1"/>
    <property type="molecule type" value="Genomic_DNA"/>
</dbReference>
<name>A0A6N8U6H5_9FIRM</name>
<organism evidence="1 2">
    <name type="scientific">Copranaerobaculum intestinale</name>
    <dbReference type="NCBI Taxonomy" id="2692629"/>
    <lineage>
        <taxon>Bacteria</taxon>
        <taxon>Bacillati</taxon>
        <taxon>Bacillota</taxon>
        <taxon>Erysipelotrichia</taxon>
        <taxon>Erysipelotrichales</taxon>
        <taxon>Erysipelotrichaceae</taxon>
        <taxon>Copranaerobaculum</taxon>
    </lineage>
</organism>
<reference evidence="1 2" key="1">
    <citation type="submission" date="2019-12" db="EMBL/GenBank/DDBJ databases">
        <authorList>
            <person name="Yang R."/>
        </authorList>
    </citation>
    <scope>NUCLEOTIDE SEQUENCE [LARGE SCALE GENOMIC DNA]</scope>
    <source>
        <strain evidence="1 2">DONG20-135</strain>
    </source>
</reference>
<reference evidence="1 2" key="2">
    <citation type="submission" date="2020-01" db="EMBL/GenBank/DDBJ databases">
        <title>Clostridiaceae sp. nov. isolated from the gut of human by culturomics.</title>
        <authorList>
            <person name="Chang Y."/>
        </authorList>
    </citation>
    <scope>NUCLEOTIDE SEQUENCE [LARGE SCALE GENOMIC DNA]</scope>
    <source>
        <strain evidence="1 2">DONG20-135</strain>
    </source>
</reference>
<protein>
    <recommendedName>
        <fullName evidence="3">Bacteriophage Gp15 protein</fullName>
    </recommendedName>
</protein>
<dbReference type="Proteomes" id="UP000434036">
    <property type="component" value="Unassembled WGS sequence"/>
</dbReference>
<gene>
    <name evidence="1" type="ORF">GSF08_04150</name>
</gene>
<accession>A0A6N8U6H5</accession>
<keyword evidence="2" id="KW-1185">Reference proteome</keyword>
<sequence length="197" mass="23583">MLDKLPNKVEINQKEIDIRSDFRQGIQFEMLMADSSISYMDKMLKAILIYYPKVPEDISACVEKLIWFYNCGMKLKERKNVNGKLTNKPIFSYEQDQYLIYSAFLQYYQIDLNDIEYLHWWKFKELFQELPDESKIKQVMMYRSIPITSNMSEDQRQFYANMKNIYRLNDDRSEKQIANSFASILASGMMNAPELEY</sequence>
<proteinExistence type="predicted"/>
<dbReference type="RefSeq" id="WP_160624546.1">
    <property type="nucleotide sequence ID" value="NZ_WUUQ01000001.1"/>
</dbReference>
<comment type="caution">
    <text evidence="1">The sequence shown here is derived from an EMBL/GenBank/DDBJ whole genome shotgun (WGS) entry which is preliminary data.</text>
</comment>
<evidence type="ECO:0000313" key="1">
    <source>
        <dbReference type="EMBL" id="MXQ73125.1"/>
    </source>
</evidence>
<evidence type="ECO:0000313" key="2">
    <source>
        <dbReference type="Proteomes" id="UP000434036"/>
    </source>
</evidence>
<evidence type="ECO:0008006" key="3">
    <source>
        <dbReference type="Google" id="ProtNLM"/>
    </source>
</evidence>
<dbReference type="AlphaFoldDB" id="A0A6N8U6H5"/>
<dbReference type="Pfam" id="PF06854">
    <property type="entry name" value="Phage_Gp15"/>
    <property type="match status" value="1"/>
</dbReference>